<protein>
    <submittedName>
        <fullName evidence="2">Uncharacterized protein</fullName>
    </submittedName>
</protein>
<dbReference type="Gene3D" id="3.30.420.10">
    <property type="entry name" value="Ribonuclease H-like superfamily/Ribonuclease H"/>
    <property type="match status" value="1"/>
</dbReference>
<accession>A0A0C9LQP9</accession>
<name>A0A0C9LQP9_9FUNG</name>
<organism evidence="2">
    <name type="scientific">Mucor ambiguus</name>
    <dbReference type="NCBI Taxonomy" id="91626"/>
    <lineage>
        <taxon>Eukaryota</taxon>
        <taxon>Fungi</taxon>
        <taxon>Fungi incertae sedis</taxon>
        <taxon>Mucoromycota</taxon>
        <taxon>Mucoromycotina</taxon>
        <taxon>Mucoromycetes</taxon>
        <taxon>Mucorales</taxon>
        <taxon>Mucorineae</taxon>
        <taxon>Mucoraceae</taxon>
        <taxon>Mucor</taxon>
    </lineage>
</organism>
<feature type="region of interest" description="Disordered" evidence="1">
    <location>
        <begin position="1"/>
        <end position="27"/>
    </location>
</feature>
<dbReference type="GO" id="GO:0003676">
    <property type="term" value="F:nucleic acid binding"/>
    <property type="evidence" value="ECO:0007669"/>
    <property type="project" value="InterPro"/>
</dbReference>
<evidence type="ECO:0000313" key="2">
    <source>
        <dbReference type="EMBL" id="GAN01620.1"/>
    </source>
</evidence>
<gene>
    <name evidence="2" type="ORF">MAM1_0010d01054</name>
</gene>
<reference evidence="2" key="1">
    <citation type="submission" date="2014-09" db="EMBL/GenBank/DDBJ databases">
        <title>Draft genome sequence of an oleaginous Mucoromycotina fungus Mucor ambiguus NBRC6742.</title>
        <authorList>
            <person name="Takeda I."/>
            <person name="Yamane N."/>
            <person name="Morita T."/>
            <person name="Tamano K."/>
            <person name="Machida M."/>
            <person name="Baker S."/>
            <person name="Koike H."/>
        </authorList>
    </citation>
    <scope>NUCLEOTIDE SEQUENCE</scope>
    <source>
        <strain evidence="2">NBRC 6742</strain>
    </source>
</reference>
<sequence length="267" mass="31039">MPPAARKLKRQETKHDSTQKKAKSLEHTHTKFEALQRTIFANYLAKRFSKKADWKKVVWATSFRVKSTKLWACMYYNGVGGIRELDFEWSSGDFNPPNYKTVAYAKVLNSEINRVFTQYKQNKQEAILQTDPNCTDGLGYKRIHDKKKPLGGFIFGWPSKSMDLHPMTPIVQQFKERLPDLDDLSKADKSKAIKTAWEAVLKREITKSIDRMPQRLNAVPKRQGQAIDDDYYTYCLDPSEYQQYRMESRSWEAGVVTVFSPSSSRYI</sequence>
<dbReference type="AlphaFoldDB" id="A0A0C9LQP9"/>
<proteinExistence type="predicted"/>
<keyword evidence="3" id="KW-1185">Reference proteome</keyword>
<evidence type="ECO:0000313" key="3">
    <source>
        <dbReference type="Proteomes" id="UP000053815"/>
    </source>
</evidence>
<dbReference type="InterPro" id="IPR036397">
    <property type="entry name" value="RNaseH_sf"/>
</dbReference>
<dbReference type="EMBL" id="DF836299">
    <property type="protein sequence ID" value="GAN01620.1"/>
    <property type="molecule type" value="Genomic_DNA"/>
</dbReference>
<dbReference type="Proteomes" id="UP000053815">
    <property type="component" value="Unassembled WGS sequence"/>
</dbReference>
<evidence type="ECO:0000256" key="1">
    <source>
        <dbReference type="SAM" id="MobiDB-lite"/>
    </source>
</evidence>
<feature type="compositionally biased region" description="Basic and acidic residues" evidence="1">
    <location>
        <begin position="10"/>
        <end position="27"/>
    </location>
</feature>
<dbReference type="OrthoDB" id="2263719at2759"/>